<dbReference type="AlphaFoldDB" id="A0A512P8Q9"/>
<dbReference type="Proteomes" id="UP000321798">
    <property type="component" value="Unassembled WGS sequence"/>
</dbReference>
<feature type="region of interest" description="Disordered" evidence="2">
    <location>
        <begin position="199"/>
        <end position="222"/>
    </location>
</feature>
<dbReference type="Gene3D" id="3.40.50.850">
    <property type="entry name" value="Isochorismatase-like"/>
    <property type="match status" value="1"/>
</dbReference>
<evidence type="ECO:0000256" key="1">
    <source>
        <dbReference type="ARBA" id="ARBA00022801"/>
    </source>
</evidence>
<reference evidence="4 5" key="1">
    <citation type="submission" date="2019-07" db="EMBL/GenBank/DDBJ databases">
        <title>Whole genome shotgun sequence of Cellulomonas soli NBRC 109434.</title>
        <authorList>
            <person name="Hosoyama A."/>
            <person name="Uohara A."/>
            <person name="Ohji S."/>
            <person name="Ichikawa N."/>
        </authorList>
    </citation>
    <scope>NUCLEOTIDE SEQUENCE [LARGE SCALE GENOMIC DNA]</scope>
    <source>
        <strain evidence="4 5">NBRC 109434</strain>
    </source>
</reference>
<dbReference type="InterPro" id="IPR036380">
    <property type="entry name" value="Isochorismatase-like_sf"/>
</dbReference>
<feature type="domain" description="Isochorismatase-like" evidence="3">
    <location>
        <begin position="5"/>
        <end position="181"/>
    </location>
</feature>
<protein>
    <submittedName>
        <fullName evidence="4">Isochorismatase</fullName>
    </submittedName>
</protein>
<comment type="caution">
    <text evidence="4">The sequence shown here is derived from an EMBL/GenBank/DDBJ whole genome shotgun (WGS) entry which is preliminary data.</text>
</comment>
<dbReference type="InterPro" id="IPR000868">
    <property type="entry name" value="Isochorismatase-like_dom"/>
</dbReference>
<dbReference type="PANTHER" id="PTHR43540">
    <property type="entry name" value="PEROXYUREIDOACRYLATE/UREIDOACRYLATE AMIDOHYDROLASE-RELATED"/>
    <property type="match status" value="1"/>
</dbReference>
<proteinExistence type="predicted"/>
<evidence type="ECO:0000256" key="2">
    <source>
        <dbReference type="SAM" id="MobiDB-lite"/>
    </source>
</evidence>
<organism evidence="4 5">
    <name type="scientific">Cellulomonas soli</name>
    <dbReference type="NCBI Taxonomy" id="931535"/>
    <lineage>
        <taxon>Bacteria</taxon>
        <taxon>Bacillati</taxon>
        <taxon>Actinomycetota</taxon>
        <taxon>Actinomycetes</taxon>
        <taxon>Micrococcales</taxon>
        <taxon>Cellulomonadaceae</taxon>
        <taxon>Cellulomonas</taxon>
    </lineage>
</organism>
<name>A0A512P8Q9_9CELL</name>
<keyword evidence="5" id="KW-1185">Reference proteome</keyword>
<dbReference type="SUPFAM" id="SSF52499">
    <property type="entry name" value="Isochorismatase-like hydrolases"/>
    <property type="match status" value="1"/>
</dbReference>
<dbReference type="PANTHER" id="PTHR43540:SF6">
    <property type="entry name" value="ISOCHORISMATASE-LIKE DOMAIN-CONTAINING PROTEIN"/>
    <property type="match status" value="1"/>
</dbReference>
<dbReference type="EMBL" id="BKAL01000001">
    <property type="protein sequence ID" value="GEP67585.1"/>
    <property type="molecule type" value="Genomic_DNA"/>
</dbReference>
<evidence type="ECO:0000259" key="3">
    <source>
        <dbReference type="Pfam" id="PF00857"/>
    </source>
</evidence>
<dbReference type="Pfam" id="PF00857">
    <property type="entry name" value="Isochorismatase"/>
    <property type="match status" value="1"/>
</dbReference>
<sequence length="222" mass="23181">MSARTVLAVIDMQNVFGDPDSPWCAPRFDEIVEPVRRLTRAFADRTVYTRFLSPAVPTGAWRAYYADWPFALQPPEAELWGVVPSLAADAAAVAGTDRAGGTIDAPTFGKWGPELARLVGPGGRLLLAGVSTDCCVLSTALAAADAGAEVVVVADACAGADDTSHARALDVMRLYAPLVSVAATEDVLTLAQAQRDARAELASTTSPAPRALPRVNGLPPTP</sequence>
<dbReference type="GO" id="GO:0016787">
    <property type="term" value="F:hydrolase activity"/>
    <property type="evidence" value="ECO:0007669"/>
    <property type="project" value="UniProtKB-KW"/>
</dbReference>
<accession>A0A512P8Q9</accession>
<dbReference type="RefSeq" id="WP_223203395.1">
    <property type="nucleotide sequence ID" value="NZ_BAABBJ010000005.1"/>
</dbReference>
<keyword evidence="1" id="KW-0378">Hydrolase</keyword>
<evidence type="ECO:0000313" key="4">
    <source>
        <dbReference type="EMBL" id="GEP67585.1"/>
    </source>
</evidence>
<gene>
    <name evidence="4" type="ORF">CSO01_03000</name>
</gene>
<evidence type="ECO:0000313" key="5">
    <source>
        <dbReference type="Proteomes" id="UP000321798"/>
    </source>
</evidence>
<dbReference type="InterPro" id="IPR050272">
    <property type="entry name" value="Isochorismatase-like_hydrls"/>
</dbReference>